<reference evidence="1" key="1">
    <citation type="submission" date="2015-04" db="UniProtKB">
        <authorList>
            <consortium name="EnsemblPlants"/>
        </authorList>
    </citation>
    <scope>IDENTIFICATION</scope>
</reference>
<sequence length="61" mass="6974">MFHETSAVAQQYLTTESMWSREALGAFDSLDRLLEEINLQAAYRVRVEIGEKIDTVLALEN</sequence>
<dbReference type="Proteomes" id="UP000026961">
    <property type="component" value="Chromosome 11"/>
</dbReference>
<accession>A0A0E0BLZ1</accession>
<evidence type="ECO:0000313" key="2">
    <source>
        <dbReference type="Proteomes" id="UP000026961"/>
    </source>
</evidence>
<dbReference type="AlphaFoldDB" id="A0A0E0BLZ1"/>
<protein>
    <submittedName>
        <fullName evidence="1">Uncharacterized protein</fullName>
    </submittedName>
</protein>
<dbReference type="EnsemblPlants" id="OGLUM11G21470.1">
    <property type="protein sequence ID" value="OGLUM11G21470.1"/>
    <property type="gene ID" value="OGLUM11G21470"/>
</dbReference>
<dbReference type="Gramene" id="OGLUM11G21470.1">
    <property type="protein sequence ID" value="OGLUM11G21470.1"/>
    <property type="gene ID" value="OGLUM11G21470"/>
</dbReference>
<name>A0A0E0BLZ1_9ORYZ</name>
<reference evidence="1" key="2">
    <citation type="submission" date="2018-05" db="EMBL/GenBank/DDBJ databases">
        <title>OgluRS3 (Oryza glumaepatula Reference Sequence Version 3).</title>
        <authorList>
            <person name="Zhang J."/>
            <person name="Kudrna D."/>
            <person name="Lee S."/>
            <person name="Talag J."/>
            <person name="Welchert J."/>
            <person name="Wing R.A."/>
        </authorList>
    </citation>
    <scope>NUCLEOTIDE SEQUENCE [LARGE SCALE GENOMIC DNA]</scope>
</reference>
<evidence type="ECO:0000313" key="1">
    <source>
        <dbReference type="EnsemblPlants" id="OGLUM11G21470.1"/>
    </source>
</evidence>
<proteinExistence type="predicted"/>
<organism evidence="1">
    <name type="scientific">Oryza glumipatula</name>
    <dbReference type="NCBI Taxonomy" id="40148"/>
    <lineage>
        <taxon>Eukaryota</taxon>
        <taxon>Viridiplantae</taxon>
        <taxon>Streptophyta</taxon>
        <taxon>Embryophyta</taxon>
        <taxon>Tracheophyta</taxon>
        <taxon>Spermatophyta</taxon>
        <taxon>Magnoliopsida</taxon>
        <taxon>Liliopsida</taxon>
        <taxon>Poales</taxon>
        <taxon>Poaceae</taxon>
        <taxon>BOP clade</taxon>
        <taxon>Oryzoideae</taxon>
        <taxon>Oryzeae</taxon>
        <taxon>Oryzinae</taxon>
        <taxon>Oryza</taxon>
    </lineage>
</organism>
<keyword evidence="2" id="KW-1185">Reference proteome</keyword>
<dbReference type="HOGENOM" id="CLU_2926373_0_0_1"/>